<dbReference type="InterPro" id="IPR036388">
    <property type="entry name" value="WH-like_DNA-bd_sf"/>
</dbReference>
<reference evidence="12 13" key="2">
    <citation type="journal article" date="2019" name="Nat. Med.">
        <title>A library of human gut bacterial isolates paired with longitudinal multiomics data enables mechanistic microbiome research.</title>
        <authorList>
            <person name="Poyet M."/>
            <person name="Groussin M."/>
            <person name="Gibbons S.M."/>
            <person name="Avila-Pacheco J."/>
            <person name="Jiang X."/>
            <person name="Kearney S.M."/>
            <person name="Perrotta A.R."/>
            <person name="Berdy B."/>
            <person name="Zhao S."/>
            <person name="Lieberman T.D."/>
            <person name="Swanson P.K."/>
            <person name="Smith M."/>
            <person name="Roesemann S."/>
            <person name="Alexander J.E."/>
            <person name="Rich S.A."/>
            <person name="Livny J."/>
            <person name="Vlamakis H."/>
            <person name="Clish C."/>
            <person name="Bullock K."/>
            <person name="Deik A."/>
            <person name="Scott J."/>
            <person name="Pierce K.A."/>
            <person name="Xavier R.J."/>
            <person name="Alm E.J."/>
        </authorList>
    </citation>
    <scope>NUCLEOTIDE SEQUENCE [LARGE SCALE GENOMIC DNA]</scope>
    <source>
        <strain evidence="10 13">BIOML-A2</strain>
        <strain evidence="9 12">BIOML-A6</strain>
    </source>
</reference>
<keyword evidence="13" id="KW-1185">Reference proteome</keyword>
<dbReference type="InterPro" id="IPR013325">
    <property type="entry name" value="RNA_pol_sigma_r2"/>
</dbReference>
<sequence length="198" mass="23289">MIVEKHLHIDLIKKVKQGSYEDFTRLYFMYADLLYGFVLNLTKSPDDAEDILQETFLRIWQTKENLSLETSFKSYLYTIAHNLIIDSFRKKIDSVAFEVYIQSDAYQNYTENNTENEVYFDEFLDKLNEAKKKLSSRQLVIFELSREKGCSIKDIAEKMGVSEKTVKNQLTLALKTLKSELSLLHYLLLVLLLVRNEF</sequence>
<dbReference type="RefSeq" id="WP_007748633.1">
    <property type="nucleotide sequence ID" value="NZ_CABIXA010000008.1"/>
</dbReference>
<evidence type="ECO:0000313" key="13">
    <source>
        <dbReference type="Proteomes" id="UP000440198"/>
    </source>
</evidence>
<dbReference type="InterPro" id="IPR014284">
    <property type="entry name" value="RNA_pol_sigma-70_dom"/>
</dbReference>
<dbReference type="Pfam" id="PF08281">
    <property type="entry name" value="Sigma70_r4_2"/>
    <property type="match status" value="1"/>
</dbReference>
<evidence type="ECO:0000313" key="11">
    <source>
        <dbReference type="Proteomes" id="UP000095517"/>
    </source>
</evidence>
<reference evidence="8 11" key="1">
    <citation type="submission" date="2015-09" db="EMBL/GenBank/DDBJ databases">
        <authorList>
            <consortium name="Pathogen Informatics"/>
        </authorList>
    </citation>
    <scope>NUCLEOTIDE SEQUENCE [LARGE SCALE GENOMIC DNA]</scope>
    <source>
        <strain evidence="8 11">2789STDY5608840</strain>
    </source>
</reference>
<proteinExistence type="inferred from homology"/>
<accession>A0A174E185</accession>
<evidence type="ECO:0000256" key="1">
    <source>
        <dbReference type="ARBA" id="ARBA00010641"/>
    </source>
</evidence>
<dbReference type="SMART" id="SM00421">
    <property type="entry name" value="HTH_LUXR"/>
    <property type="match status" value="1"/>
</dbReference>
<dbReference type="GO" id="GO:0003677">
    <property type="term" value="F:DNA binding"/>
    <property type="evidence" value="ECO:0007669"/>
    <property type="project" value="UniProtKB-KW"/>
</dbReference>
<protein>
    <recommendedName>
        <fullName evidence="6">RNA polymerase sigma factor</fullName>
    </recommendedName>
</protein>
<evidence type="ECO:0000256" key="4">
    <source>
        <dbReference type="ARBA" id="ARBA00023125"/>
    </source>
</evidence>
<dbReference type="InterPro" id="IPR013324">
    <property type="entry name" value="RNA_pol_sigma_r3/r4-like"/>
</dbReference>
<dbReference type="PANTHER" id="PTHR43133:SF46">
    <property type="entry name" value="RNA POLYMERASE SIGMA-70 FACTOR ECF SUBFAMILY"/>
    <property type="match status" value="1"/>
</dbReference>
<keyword evidence="3 6" id="KW-0731">Sigma factor</keyword>
<dbReference type="Gene3D" id="1.10.1740.10">
    <property type="match status" value="1"/>
</dbReference>
<organism evidence="8 11">
    <name type="scientific">Bacteroides finegoldii</name>
    <dbReference type="NCBI Taxonomy" id="338188"/>
    <lineage>
        <taxon>Bacteria</taxon>
        <taxon>Pseudomonadati</taxon>
        <taxon>Bacteroidota</taxon>
        <taxon>Bacteroidia</taxon>
        <taxon>Bacteroidales</taxon>
        <taxon>Bacteroidaceae</taxon>
        <taxon>Bacteroides</taxon>
    </lineage>
</organism>
<evidence type="ECO:0000313" key="10">
    <source>
        <dbReference type="EMBL" id="KAA5254167.1"/>
    </source>
</evidence>
<evidence type="ECO:0000313" key="9">
    <source>
        <dbReference type="EMBL" id="KAA5227903.1"/>
    </source>
</evidence>
<keyword evidence="2 6" id="KW-0805">Transcription regulation</keyword>
<dbReference type="Gene3D" id="1.10.10.10">
    <property type="entry name" value="Winged helix-like DNA-binding domain superfamily/Winged helix DNA-binding domain"/>
    <property type="match status" value="1"/>
</dbReference>
<dbReference type="STRING" id="338188.ERS852397_01762"/>
<dbReference type="InterPro" id="IPR007627">
    <property type="entry name" value="RNA_pol_sigma70_r2"/>
</dbReference>
<dbReference type="EMBL" id="VWAK01000041">
    <property type="protein sequence ID" value="KAA5227903.1"/>
    <property type="molecule type" value="Genomic_DNA"/>
</dbReference>
<evidence type="ECO:0000313" key="8">
    <source>
        <dbReference type="EMBL" id="CUO31454.1"/>
    </source>
</evidence>
<dbReference type="PANTHER" id="PTHR43133">
    <property type="entry name" value="RNA POLYMERASE ECF-TYPE SIGMA FACTO"/>
    <property type="match status" value="1"/>
</dbReference>
<dbReference type="InterPro" id="IPR014327">
    <property type="entry name" value="RNA_pol_sigma70_bacteroid"/>
</dbReference>
<dbReference type="InterPro" id="IPR000792">
    <property type="entry name" value="Tscrpt_reg_LuxR_C"/>
</dbReference>
<dbReference type="AlphaFoldDB" id="A0A174E185"/>
<dbReference type="Proteomes" id="UP000421791">
    <property type="component" value="Unassembled WGS sequence"/>
</dbReference>
<dbReference type="PROSITE" id="PS01063">
    <property type="entry name" value="SIGMA70_ECF"/>
    <property type="match status" value="1"/>
</dbReference>
<evidence type="ECO:0000256" key="2">
    <source>
        <dbReference type="ARBA" id="ARBA00023015"/>
    </source>
</evidence>
<evidence type="ECO:0000313" key="12">
    <source>
        <dbReference type="Proteomes" id="UP000421791"/>
    </source>
</evidence>
<dbReference type="NCBIfam" id="TIGR02985">
    <property type="entry name" value="Sig70_bacteroi1"/>
    <property type="match status" value="1"/>
</dbReference>
<dbReference type="Proteomes" id="UP000440198">
    <property type="component" value="Unassembled WGS sequence"/>
</dbReference>
<dbReference type="Proteomes" id="UP000095517">
    <property type="component" value="Unassembled WGS sequence"/>
</dbReference>
<evidence type="ECO:0000256" key="3">
    <source>
        <dbReference type="ARBA" id="ARBA00023082"/>
    </source>
</evidence>
<gene>
    <name evidence="8" type="primary">fecI_4</name>
    <name evidence="8" type="ORF">ERS852397_01762</name>
    <name evidence="10" type="ORF">F2Z09_16615</name>
    <name evidence="9" type="ORF">F2Z22_18290</name>
</gene>
<dbReference type="EMBL" id="VWAG01000038">
    <property type="protein sequence ID" value="KAA5254167.1"/>
    <property type="molecule type" value="Genomic_DNA"/>
</dbReference>
<dbReference type="SUPFAM" id="SSF88659">
    <property type="entry name" value="Sigma3 and sigma4 domains of RNA polymerase sigma factors"/>
    <property type="match status" value="1"/>
</dbReference>
<dbReference type="GO" id="GO:0006352">
    <property type="term" value="P:DNA-templated transcription initiation"/>
    <property type="evidence" value="ECO:0007669"/>
    <property type="project" value="InterPro"/>
</dbReference>
<dbReference type="InterPro" id="IPR013249">
    <property type="entry name" value="RNA_pol_sigma70_r4_t2"/>
</dbReference>
<keyword evidence="5 6" id="KW-0804">Transcription</keyword>
<dbReference type="GeneID" id="92989844"/>
<dbReference type="InterPro" id="IPR039425">
    <property type="entry name" value="RNA_pol_sigma-70-like"/>
</dbReference>
<dbReference type="InterPro" id="IPR000838">
    <property type="entry name" value="RNA_pol_sigma70_ECF_CS"/>
</dbReference>
<evidence type="ECO:0000256" key="6">
    <source>
        <dbReference type="RuleBase" id="RU000716"/>
    </source>
</evidence>
<evidence type="ECO:0000259" key="7">
    <source>
        <dbReference type="SMART" id="SM00421"/>
    </source>
</evidence>
<keyword evidence="4 6" id="KW-0238">DNA-binding</keyword>
<dbReference type="GO" id="GO:0016987">
    <property type="term" value="F:sigma factor activity"/>
    <property type="evidence" value="ECO:0007669"/>
    <property type="project" value="UniProtKB-KW"/>
</dbReference>
<dbReference type="NCBIfam" id="TIGR02937">
    <property type="entry name" value="sigma70-ECF"/>
    <property type="match status" value="1"/>
</dbReference>
<comment type="similarity">
    <text evidence="1 6">Belongs to the sigma-70 factor family. ECF subfamily.</text>
</comment>
<dbReference type="EMBL" id="CYZH01000008">
    <property type="protein sequence ID" value="CUO31454.1"/>
    <property type="molecule type" value="Genomic_DNA"/>
</dbReference>
<feature type="domain" description="HTH luxR-type" evidence="7">
    <location>
        <begin position="131"/>
        <end position="187"/>
    </location>
</feature>
<dbReference type="Pfam" id="PF04542">
    <property type="entry name" value="Sigma70_r2"/>
    <property type="match status" value="1"/>
</dbReference>
<dbReference type="SUPFAM" id="SSF88946">
    <property type="entry name" value="Sigma2 domain of RNA polymerase sigma factors"/>
    <property type="match status" value="1"/>
</dbReference>
<evidence type="ECO:0000256" key="5">
    <source>
        <dbReference type="ARBA" id="ARBA00023163"/>
    </source>
</evidence>
<name>A0A174E185_9BACE</name>